<keyword evidence="3" id="KW-1133">Transmembrane helix</keyword>
<accession>A0A8S1R0J2</accession>
<feature type="transmembrane region" description="Helical" evidence="3">
    <location>
        <begin position="76"/>
        <end position="98"/>
    </location>
</feature>
<feature type="transmembrane region" description="Helical" evidence="3">
    <location>
        <begin position="149"/>
        <end position="171"/>
    </location>
</feature>
<dbReference type="Proteomes" id="UP000692954">
    <property type="component" value="Unassembled WGS sequence"/>
</dbReference>
<feature type="transmembrane region" description="Helical" evidence="3">
    <location>
        <begin position="1680"/>
        <end position="1703"/>
    </location>
</feature>
<feature type="region of interest" description="Disordered" evidence="2">
    <location>
        <begin position="1089"/>
        <end position="1108"/>
    </location>
</feature>
<gene>
    <name evidence="4" type="ORF">PSON_ATCC_30995.1.T1280145</name>
</gene>
<evidence type="ECO:0000313" key="4">
    <source>
        <dbReference type="EMBL" id="CAD8120893.1"/>
    </source>
</evidence>
<feature type="transmembrane region" description="Helical" evidence="3">
    <location>
        <begin position="118"/>
        <end position="137"/>
    </location>
</feature>
<feature type="region of interest" description="Disordered" evidence="2">
    <location>
        <begin position="773"/>
        <end position="799"/>
    </location>
</feature>
<feature type="coiled-coil region" evidence="1">
    <location>
        <begin position="1018"/>
        <end position="1052"/>
    </location>
</feature>
<dbReference type="OrthoDB" id="302428at2759"/>
<evidence type="ECO:0008006" key="6">
    <source>
        <dbReference type="Google" id="ProtNLM"/>
    </source>
</evidence>
<evidence type="ECO:0000256" key="2">
    <source>
        <dbReference type="SAM" id="MobiDB-lite"/>
    </source>
</evidence>
<evidence type="ECO:0000256" key="3">
    <source>
        <dbReference type="SAM" id="Phobius"/>
    </source>
</evidence>
<keyword evidence="3" id="KW-0812">Transmembrane</keyword>
<protein>
    <recommendedName>
        <fullName evidence="6">Transmembrane protein</fullName>
    </recommendedName>
</protein>
<evidence type="ECO:0000313" key="5">
    <source>
        <dbReference type="Proteomes" id="UP000692954"/>
    </source>
</evidence>
<keyword evidence="1" id="KW-0175">Coiled coil</keyword>
<feature type="transmembrane region" description="Helical" evidence="3">
    <location>
        <begin position="1447"/>
        <end position="1469"/>
    </location>
</feature>
<dbReference type="PANTHER" id="PTHR31600:SF2">
    <property type="entry name" value="GAMETE ENRICHED GENE 10 PROTEIN-RELATED"/>
    <property type="match status" value="1"/>
</dbReference>
<feature type="compositionally biased region" description="Low complexity" evidence="2">
    <location>
        <begin position="780"/>
        <end position="795"/>
    </location>
</feature>
<sequence length="1741" mass="203713">MLQSIEKLFKLICLIIHPPTSQKQSNALHYLFTILNKIQELYLIQDLQQETGMFTNSLTLIIQNLFVINSLSSSQLGIVVIIFFALNLILPLFIIKFMFHHDLTTQTVTHKFLFNYPLILTIPIMYTSLTIFFNESFYQISDGNLNKPLCIFFSIINLIFVTIVSLIHIYFARCETLMDDNNILKLDQSITKKIFENLLLLSIIALKSSNQLQFLRFVFLLIKYLIYIISSIKWINEKNFIIIESISSVISMGIVIKLSFFDILLIALLVVSLLLQIQDYVLSFYITTKNQENFTTIQIYENCLKMGSNSKHSIILRTITNNHICPRMAKKVESITGCLLRKMANTKDQSNLNKNILIYCQYISNNAPLKGLVKLITIKTEDIYHQTSYGNLCTLLYERVKQFQQEAQQINGKKSSIEHTNNLDAESAFTTVNSNEELFPILNKALNAKIQFWQKLINGYQDINNLLSDTLLTTEKMLKCKQLFEQRFDFQNFKIKNGKCTDVLTMRILQMFYSGIYTNSYLSYLLEKQIEDILKSERFKEEESLDNVQLVENRIIIVKTSLVRKRGELIDINVKQLSQFLNEKDEAIKHIKHCTQLMPKFLAQIHDDLMDNYTTNGYSKLMIHGESSFYELLSGYLEPCNINLYNFYDNQQDFILNMIMTKVQSKNETILFGNDGKILGFTKQFFEEAFKDQTITSRQQLTVSELLIRTPLIAFYIPQIINQTQELQTQINSSSNYQLNNLKSQWIIPDNHLESLQNSSIILSQFRKKQDNSNFRSLKSQTQSRYSQYSQNTQNENYDDKDFSKDLKNLIMIRDNPIILLHPEYNELIKRSLTYDNYQNNSLEIHYSLQYKTLRFKKGEFGYFQLTIKEFKKWMNTLSQVAPTTNQTTLDNYQIQSVNLVSDNGLQSKSYQTSNVNSEISEKFDEGLKSIKQIQYFNSSLSHFKDNYNSANQSKIQSISNSRLIVQKLGISDRAYEQEQQTVGQLSLATNTRRCNSNLFLQSQFSLQPQYIQPKLFDKKILEEVNDIENEMNFIENQRQQQEQEQIEYIQKNIIYDQEDQVDVVQSNSQSEKKKSNILEKFQKQQLRKQKDNYGDFQSNPSRTSTSSTSKEALTIVQQLYDNKNLINPLKKISFLLVLICCSVLVINVINVDQIEYNLLTQIDQINNVRKPLNINYFYFGALFQQMCQMLHYLNIIDFSPFQENRIEEQLFNMYEYGREIMFDHIVHVPILAKALDITTFSCKIVQNNQRITLNTTLHEFYSIYFELAEDLYRRNLKCSKNCDYSDLYTHGFIRQNLVLMMEFHDKLIDQITQVTLETQNEVKGDFLQILLAEICVILFIVGIQLKIWLFVDQITKHILFLITRLNEIQAFDQISKLTVIKYYIETESNNQWKMTNFSDLMFKYSEKKKAQKAILISQKESEKLNNYKSTTALYSRIQKTYYINRVNVILTFLLALTWPLYLMTGYLIHMQNNNDFQPSLEVTLSMVQFRHNMDATVILAGIIKTENLLPNNNLNYINQTYILELIIYLKNNLSPIINNMATVVLENANQNNEKSRFDDLLNNDLCLSSNFSVLAMCEPSQIELEYYDIDDYSDITKNGALGFVAGFIKFLNQDFNYEITNLQYNPNLTENYQEVNTKQFNTFLISYSTDILQVMRIFLILLQEENQYIANQIMSIISAYYLGLGISLFFIYSLTSILWVYLAQKRMNSLRQILVLIPVDLILSANIRSQAKEIHSWLYS</sequence>
<dbReference type="EMBL" id="CAJJDN010000128">
    <property type="protein sequence ID" value="CAD8120893.1"/>
    <property type="molecule type" value="Genomic_DNA"/>
</dbReference>
<reference evidence="4" key="1">
    <citation type="submission" date="2021-01" db="EMBL/GenBank/DDBJ databases">
        <authorList>
            <consortium name="Genoscope - CEA"/>
            <person name="William W."/>
        </authorList>
    </citation>
    <scope>NUCLEOTIDE SEQUENCE</scope>
</reference>
<proteinExistence type="predicted"/>
<dbReference type="PANTHER" id="PTHR31600">
    <property type="entry name" value="TINY MACROCYSTS PROTEIN B-RELATED"/>
    <property type="match status" value="1"/>
</dbReference>
<comment type="caution">
    <text evidence="4">The sequence shown here is derived from an EMBL/GenBank/DDBJ whole genome shotgun (WGS) entry which is preliminary data.</text>
</comment>
<feature type="transmembrane region" description="Helical" evidence="3">
    <location>
        <begin position="1327"/>
        <end position="1352"/>
    </location>
</feature>
<dbReference type="InterPro" id="IPR052994">
    <property type="entry name" value="Tiny_macrocysts_regulators"/>
</dbReference>
<organism evidence="4 5">
    <name type="scientific">Paramecium sonneborni</name>
    <dbReference type="NCBI Taxonomy" id="65129"/>
    <lineage>
        <taxon>Eukaryota</taxon>
        <taxon>Sar</taxon>
        <taxon>Alveolata</taxon>
        <taxon>Ciliophora</taxon>
        <taxon>Intramacronucleata</taxon>
        <taxon>Oligohymenophorea</taxon>
        <taxon>Peniculida</taxon>
        <taxon>Parameciidae</taxon>
        <taxon>Paramecium</taxon>
    </lineage>
</organism>
<evidence type="ECO:0000256" key="1">
    <source>
        <dbReference type="SAM" id="Coils"/>
    </source>
</evidence>
<keyword evidence="3" id="KW-0472">Membrane</keyword>
<feature type="transmembrane region" description="Helical" evidence="3">
    <location>
        <begin position="255"/>
        <end position="275"/>
    </location>
</feature>
<keyword evidence="5" id="KW-1185">Reference proteome</keyword>
<name>A0A8S1R0J2_9CILI</name>